<evidence type="ECO:0008006" key="3">
    <source>
        <dbReference type="Google" id="ProtNLM"/>
    </source>
</evidence>
<dbReference type="AlphaFoldDB" id="A0A9N9XCQ9"/>
<proteinExistence type="predicted"/>
<dbReference type="Proteomes" id="UP001153709">
    <property type="component" value="Chromosome 4"/>
</dbReference>
<gene>
    <name evidence="1" type="ORF">DIABBA_LOCUS7373</name>
</gene>
<dbReference type="OrthoDB" id="6774867at2759"/>
<feature type="non-terminal residue" evidence="1">
    <location>
        <position position="1"/>
    </location>
</feature>
<keyword evidence="2" id="KW-1185">Reference proteome</keyword>
<name>A0A9N9XCQ9_DIABA</name>
<dbReference type="EMBL" id="OU898279">
    <property type="protein sequence ID" value="CAG9834021.1"/>
    <property type="molecule type" value="Genomic_DNA"/>
</dbReference>
<organism evidence="1 2">
    <name type="scientific">Diabrotica balteata</name>
    <name type="common">Banded cucumber beetle</name>
    <dbReference type="NCBI Taxonomy" id="107213"/>
    <lineage>
        <taxon>Eukaryota</taxon>
        <taxon>Metazoa</taxon>
        <taxon>Ecdysozoa</taxon>
        <taxon>Arthropoda</taxon>
        <taxon>Hexapoda</taxon>
        <taxon>Insecta</taxon>
        <taxon>Pterygota</taxon>
        <taxon>Neoptera</taxon>
        <taxon>Endopterygota</taxon>
        <taxon>Coleoptera</taxon>
        <taxon>Polyphaga</taxon>
        <taxon>Cucujiformia</taxon>
        <taxon>Chrysomeloidea</taxon>
        <taxon>Chrysomelidae</taxon>
        <taxon>Galerucinae</taxon>
        <taxon>Diabroticina</taxon>
        <taxon>Diabroticites</taxon>
        <taxon>Diabrotica</taxon>
    </lineage>
</organism>
<evidence type="ECO:0000313" key="1">
    <source>
        <dbReference type="EMBL" id="CAG9834021.1"/>
    </source>
</evidence>
<sequence length="88" mass="10476">EDIIKSTDWENRGICINGKYLNHLRYADDILLISSERQELELMLNELHEKSLQKGLKINFTYGAQTWTFTQVNLDRIRKAHRAMERQI</sequence>
<evidence type="ECO:0000313" key="2">
    <source>
        <dbReference type="Proteomes" id="UP001153709"/>
    </source>
</evidence>
<reference evidence="1" key="1">
    <citation type="submission" date="2022-01" db="EMBL/GenBank/DDBJ databases">
        <authorList>
            <person name="King R."/>
        </authorList>
    </citation>
    <scope>NUCLEOTIDE SEQUENCE</scope>
</reference>
<protein>
    <recommendedName>
        <fullName evidence="3">Reverse transcriptase domain-containing protein</fullName>
    </recommendedName>
</protein>
<accession>A0A9N9XCQ9</accession>